<organism evidence="2 3">
    <name type="scientific">Neotamlana sedimentorum</name>
    <dbReference type="NCBI Taxonomy" id="1435349"/>
    <lineage>
        <taxon>Bacteria</taxon>
        <taxon>Pseudomonadati</taxon>
        <taxon>Bacteroidota</taxon>
        <taxon>Flavobacteriia</taxon>
        <taxon>Flavobacteriales</taxon>
        <taxon>Flavobacteriaceae</taxon>
        <taxon>Neotamlana</taxon>
    </lineage>
</organism>
<evidence type="ECO:0000256" key="1">
    <source>
        <dbReference type="SAM" id="Phobius"/>
    </source>
</evidence>
<dbReference type="Proteomes" id="UP000032578">
    <property type="component" value="Unassembled WGS sequence"/>
</dbReference>
<name>A0A0D7WE15_9FLAO</name>
<keyword evidence="1" id="KW-0812">Transmembrane</keyword>
<evidence type="ECO:0000313" key="3">
    <source>
        <dbReference type="Proteomes" id="UP000032578"/>
    </source>
</evidence>
<keyword evidence="3" id="KW-1185">Reference proteome</keyword>
<accession>A0A0D7WE15</accession>
<comment type="caution">
    <text evidence="2">The sequence shown here is derived from an EMBL/GenBank/DDBJ whole genome shotgun (WGS) entry which is preliminary data.</text>
</comment>
<feature type="transmembrane region" description="Helical" evidence="1">
    <location>
        <begin position="7"/>
        <end position="33"/>
    </location>
</feature>
<reference evidence="2 3" key="1">
    <citation type="submission" date="2014-11" db="EMBL/GenBank/DDBJ databases">
        <title>Tamlana sedimentorum sp. nov., isolated from shallow sand sediments of the Sea of Japan.</title>
        <authorList>
            <person name="Romanenko L.A."/>
        </authorList>
    </citation>
    <scope>NUCLEOTIDE SEQUENCE [LARGE SCALE GENOMIC DNA]</scope>
    <source>
        <strain evidence="2 3">JCM 19808</strain>
    </source>
</reference>
<keyword evidence="1" id="KW-0472">Membrane</keyword>
<dbReference type="STRING" id="1435349.PW52_00330"/>
<protein>
    <submittedName>
        <fullName evidence="2">Membrane protein</fullName>
    </submittedName>
</protein>
<proteinExistence type="predicted"/>
<keyword evidence="1" id="KW-1133">Transmembrane helix</keyword>
<dbReference type="AlphaFoldDB" id="A0A0D7WE15"/>
<evidence type="ECO:0000313" key="2">
    <source>
        <dbReference type="EMBL" id="KJD36943.1"/>
    </source>
</evidence>
<dbReference type="RefSeq" id="WP_044630938.1">
    <property type="nucleotide sequence ID" value="NZ_JTDW01000001.1"/>
</dbReference>
<sequence length="46" mass="5430">MKYSYKVILMVVLAAITIYGLVTGRYLFLVFMFPFGFNLFKKKNEN</sequence>
<dbReference type="EMBL" id="JTDW01000001">
    <property type="protein sequence ID" value="KJD36943.1"/>
    <property type="molecule type" value="Genomic_DNA"/>
</dbReference>
<gene>
    <name evidence="2" type="ORF">PW52_00330</name>
</gene>